<sequence>MQLIVAYTFLCFLLFPAFAFAQNPLLI</sequence>
<reference evidence="1" key="1">
    <citation type="submission" date="2018-05" db="EMBL/GenBank/DDBJ databases">
        <authorList>
            <person name="Lanie J.A."/>
            <person name="Ng W.-L."/>
            <person name="Kazmierczak K.M."/>
            <person name="Andrzejewski T.M."/>
            <person name="Davidsen T.M."/>
            <person name="Wayne K.J."/>
            <person name="Tettelin H."/>
            <person name="Glass J.I."/>
            <person name="Rusch D."/>
            <person name="Podicherti R."/>
            <person name="Tsui H.-C.T."/>
            <person name="Winkler M.E."/>
        </authorList>
    </citation>
    <scope>NUCLEOTIDE SEQUENCE</scope>
</reference>
<feature type="non-terminal residue" evidence="1">
    <location>
        <position position="27"/>
    </location>
</feature>
<dbReference type="EMBL" id="UINC01111064">
    <property type="protein sequence ID" value="SVC79003.1"/>
    <property type="molecule type" value="Genomic_DNA"/>
</dbReference>
<name>A0A382Q071_9ZZZZ</name>
<proteinExistence type="predicted"/>
<evidence type="ECO:0000313" key="1">
    <source>
        <dbReference type="EMBL" id="SVC79003.1"/>
    </source>
</evidence>
<dbReference type="AlphaFoldDB" id="A0A382Q071"/>
<accession>A0A382Q071</accession>
<protein>
    <submittedName>
        <fullName evidence="1">Uncharacterized protein</fullName>
    </submittedName>
</protein>
<gene>
    <name evidence="1" type="ORF">METZ01_LOCUS331857</name>
</gene>
<organism evidence="1">
    <name type="scientific">marine metagenome</name>
    <dbReference type="NCBI Taxonomy" id="408172"/>
    <lineage>
        <taxon>unclassified sequences</taxon>
        <taxon>metagenomes</taxon>
        <taxon>ecological metagenomes</taxon>
    </lineage>
</organism>